<name>A0ABT9NUY1_9ACTN</name>
<dbReference type="RefSeq" id="WP_068118344.1">
    <property type="nucleotide sequence ID" value="NZ_CCXJ01000136.1"/>
</dbReference>
<accession>A0ABT9NUY1</accession>
<feature type="domain" description="XdhC- CoxI" evidence="1">
    <location>
        <begin position="118"/>
        <end position="180"/>
    </location>
</feature>
<evidence type="ECO:0000259" key="2">
    <source>
        <dbReference type="Pfam" id="PF13478"/>
    </source>
</evidence>
<dbReference type="InterPro" id="IPR052698">
    <property type="entry name" value="MoCofactor_Util/Proc"/>
</dbReference>
<dbReference type="PANTHER" id="PTHR30388">
    <property type="entry name" value="ALDEHYDE OXIDOREDUCTASE MOLYBDENUM COFACTOR ASSEMBLY PROTEIN"/>
    <property type="match status" value="1"/>
</dbReference>
<dbReference type="Proteomes" id="UP001240447">
    <property type="component" value="Unassembled WGS sequence"/>
</dbReference>
<dbReference type="EMBL" id="JAUSQM010000001">
    <property type="protein sequence ID" value="MDP9824239.1"/>
    <property type="molecule type" value="Genomic_DNA"/>
</dbReference>
<feature type="domain" description="XdhC- CoxI" evidence="1">
    <location>
        <begin position="12"/>
        <end position="78"/>
    </location>
</feature>
<evidence type="ECO:0000313" key="4">
    <source>
        <dbReference type="Proteomes" id="UP001240447"/>
    </source>
</evidence>
<dbReference type="Pfam" id="PF13478">
    <property type="entry name" value="XdhC_C"/>
    <property type="match status" value="1"/>
</dbReference>
<dbReference type="PANTHER" id="PTHR30388:SF4">
    <property type="entry name" value="MOLYBDENUM COFACTOR INSERTION CHAPERONE PAOD"/>
    <property type="match status" value="1"/>
</dbReference>
<organism evidence="3 4">
    <name type="scientific">Nocardioides massiliensis</name>
    <dbReference type="NCBI Taxonomy" id="1325935"/>
    <lineage>
        <taxon>Bacteria</taxon>
        <taxon>Bacillati</taxon>
        <taxon>Actinomycetota</taxon>
        <taxon>Actinomycetes</taxon>
        <taxon>Propionibacteriales</taxon>
        <taxon>Nocardioidaceae</taxon>
        <taxon>Nocardioides</taxon>
    </lineage>
</organism>
<gene>
    <name evidence="3" type="ORF">J2S59_004048</name>
</gene>
<dbReference type="InterPro" id="IPR003777">
    <property type="entry name" value="XdhC_CoxI"/>
</dbReference>
<feature type="domain" description="XdhC Rossmann" evidence="2">
    <location>
        <begin position="203"/>
        <end position="353"/>
    </location>
</feature>
<sequence>MFDVVGEAVAHLRAGHPVALATVVGADGSSPRDPGASMLVLADGTVVGSVSGGCVEGAVYDIAQQVLADGTPVREEFGYSDADAFAVGLTCGGVLNVFIQRLDPDVADLVAAVADDVAAGRPVSWVSVVAHPEADWLGRRLVVRPDTHDGSLGERFADHAVVSDVRGVLAAGDSRLMHFGARGERMGEEMEVFVASFQPPARMLIFGAVDFAAALAQQASFLGFRVTVCDARPVFATPERFPGADEVVVDWPHRYVAAEADAGRVDRRTVVCVLTHDAKFDVPVLKAVTDLPADVRPAYIGVMGSRTTHADRLRRLREAGVTEEQIALLSSPIGLDLGGRTPQETAVAIAAEIIAQRWGGTGAPLADLDGPIRARR</sequence>
<dbReference type="Gene3D" id="3.40.50.720">
    <property type="entry name" value="NAD(P)-binding Rossmann-like Domain"/>
    <property type="match status" value="1"/>
</dbReference>
<proteinExistence type="predicted"/>
<reference evidence="3 4" key="1">
    <citation type="submission" date="2023-07" db="EMBL/GenBank/DDBJ databases">
        <title>Sequencing the genomes of 1000 actinobacteria strains.</title>
        <authorList>
            <person name="Klenk H.-P."/>
        </authorList>
    </citation>
    <scope>NUCLEOTIDE SEQUENCE [LARGE SCALE GENOMIC DNA]</scope>
    <source>
        <strain evidence="3 4">GD13</strain>
    </source>
</reference>
<comment type="caution">
    <text evidence="3">The sequence shown here is derived from an EMBL/GenBank/DDBJ whole genome shotgun (WGS) entry which is preliminary data.</text>
</comment>
<evidence type="ECO:0000259" key="1">
    <source>
        <dbReference type="Pfam" id="PF02625"/>
    </source>
</evidence>
<keyword evidence="4" id="KW-1185">Reference proteome</keyword>
<dbReference type="InterPro" id="IPR027051">
    <property type="entry name" value="XdhC_Rossmann_dom"/>
</dbReference>
<dbReference type="Pfam" id="PF02625">
    <property type="entry name" value="XdhC_CoxI"/>
    <property type="match status" value="2"/>
</dbReference>
<protein>
    <submittedName>
        <fullName evidence="3">Xanthine dehydrogenase accessory factor</fullName>
    </submittedName>
</protein>
<evidence type="ECO:0000313" key="3">
    <source>
        <dbReference type="EMBL" id="MDP9824239.1"/>
    </source>
</evidence>